<comment type="catalytic activity">
    <reaction evidence="12">
        <text>tRNA(Arg) + L-arginine + ATP = L-arginyl-tRNA(Arg) + AMP + diphosphate</text>
        <dbReference type="Rhea" id="RHEA:20301"/>
        <dbReference type="Rhea" id="RHEA-COMP:9658"/>
        <dbReference type="Rhea" id="RHEA-COMP:9673"/>
        <dbReference type="ChEBI" id="CHEBI:30616"/>
        <dbReference type="ChEBI" id="CHEBI:32682"/>
        <dbReference type="ChEBI" id="CHEBI:33019"/>
        <dbReference type="ChEBI" id="CHEBI:78442"/>
        <dbReference type="ChEBI" id="CHEBI:78513"/>
        <dbReference type="ChEBI" id="CHEBI:456215"/>
        <dbReference type="EC" id="6.1.1.19"/>
    </reaction>
</comment>
<dbReference type="GO" id="GO:0005737">
    <property type="term" value="C:cytoplasm"/>
    <property type="evidence" value="ECO:0007669"/>
    <property type="project" value="UniProtKB-SubCell"/>
</dbReference>
<dbReference type="PROSITE" id="PS00178">
    <property type="entry name" value="AA_TRNA_LIGASE_I"/>
    <property type="match status" value="1"/>
</dbReference>
<dbReference type="Pfam" id="PF05746">
    <property type="entry name" value="DALR_1"/>
    <property type="match status" value="1"/>
</dbReference>
<dbReference type="FunFam" id="3.40.50.620:FF:000116">
    <property type="entry name" value="Arginine--tRNA ligase"/>
    <property type="match status" value="1"/>
</dbReference>
<dbReference type="FunFam" id="3.30.1360.70:FF:000002">
    <property type="entry name" value="arginine--tRNA ligase, cytoplasmic"/>
    <property type="match status" value="1"/>
</dbReference>
<keyword evidence="5" id="KW-0963">Cytoplasm</keyword>
<evidence type="ECO:0000259" key="15">
    <source>
        <dbReference type="SMART" id="SM01016"/>
    </source>
</evidence>
<dbReference type="SUPFAM" id="SSF52374">
    <property type="entry name" value="Nucleotidylyl transferase"/>
    <property type="match status" value="1"/>
</dbReference>
<evidence type="ECO:0000256" key="12">
    <source>
        <dbReference type="ARBA" id="ARBA00049339"/>
    </source>
</evidence>
<dbReference type="InterPro" id="IPR001278">
    <property type="entry name" value="Arg-tRNA-ligase"/>
</dbReference>
<dbReference type="HAMAP" id="MF_00123">
    <property type="entry name" value="Arg_tRNA_synth"/>
    <property type="match status" value="1"/>
</dbReference>
<evidence type="ECO:0000256" key="7">
    <source>
        <dbReference type="ARBA" id="ARBA00022741"/>
    </source>
</evidence>
<dbReference type="GO" id="GO:0006420">
    <property type="term" value="P:arginyl-tRNA aminoacylation"/>
    <property type="evidence" value="ECO:0007669"/>
    <property type="project" value="InterPro"/>
</dbReference>
<evidence type="ECO:0000256" key="5">
    <source>
        <dbReference type="ARBA" id="ARBA00022490"/>
    </source>
</evidence>
<dbReference type="AlphaFoldDB" id="A0A7J6MZS0"/>
<dbReference type="NCBIfam" id="TIGR00456">
    <property type="entry name" value="argS"/>
    <property type="match status" value="1"/>
</dbReference>
<evidence type="ECO:0000256" key="10">
    <source>
        <dbReference type="ARBA" id="ARBA00023146"/>
    </source>
</evidence>
<evidence type="ECO:0000256" key="1">
    <source>
        <dbReference type="ARBA" id="ARBA00004496"/>
    </source>
</evidence>
<comment type="subcellular location">
    <subcellularLocation>
        <location evidence="1">Cytoplasm</location>
    </subcellularLocation>
</comment>
<dbReference type="FunFam" id="1.10.730.10:FF:000006">
    <property type="entry name" value="Arginyl-tRNA synthetase 2, mitochondrial"/>
    <property type="match status" value="1"/>
</dbReference>
<evidence type="ECO:0000256" key="8">
    <source>
        <dbReference type="ARBA" id="ARBA00022840"/>
    </source>
</evidence>
<evidence type="ECO:0000313" key="17">
    <source>
        <dbReference type="Proteomes" id="UP000541610"/>
    </source>
</evidence>
<evidence type="ECO:0000259" key="14">
    <source>
        <dbReference type="SMART" id="SM00836"/>
    </source>
</evidence>
<keyword evidence="9 13" id="KW-0648">Protein biosynthesis</keyword>
<dbReference type="Gene3D" id="3.30.1360.70">
    <property type="entry name" value="Arginyl tRNA synthetase N-terminal domain"/>
    <property type="match status" value="1"/>
</dbReference>
<comment type="subunit">
    <text evidence="3">Monomer.</text>
</comment>
<proteinExistence type="inferred from homology"/>
<dbReference type="EC" id="6.1.1.19" evidence="4"/>
<evidence type="ECO:0000256" key="3">
    <source>
        <dbReference type="ARBA" id="ARBA00011245"/>
    </source>
</evidence>
<dbReference type="SUPFAM" id="SSF55190">
    <property type="entry name" value="Arginyl-tRNA synthetase (ArgRS), N-terminal 'additional' domain"/>
    <property type="match status" value="1"/>
</dbReference>
<accession>A0A7J6MZS0</accession>
<organism evidence="16 17">
    <name type="scientific">Perkinsus olseni</name>
    <name type="common">Perkinsus atlanticus</name>
    <dbReference type="NCBI Taxonomy" id="32597"/>
    <lineage>
        <taxon>Eukaryota</taxon>
        <taxon>Sar</taxon>
        <taxon>Alveolata</taxon>
        <taxon>Perkinsozoa</taxon>
        <taxon>Perkinsea</taxon>
        <taxon>Perkinsida</taxon>
        <taxon>Perkinsidae</taxon>
        <taxon>Perkinsus</taxon>
    </lineage>
</organism>
<dbReference type="InterPro" id="IPR035684">
    <property type="entry name" value="ArgRS_core"/>
</dbReference>
<evidence type="ECO:0000313" key="16">
    <source>
        <dbReference type="EMBL" id="KAF4676847.1"/>
    </source>
</evidence>
<dbReference type="InterPro" id="IPR001412">
    <property type="entry name" value="aa-tRNA-synth_I_CS"/>
</dbReference>
<dbReference type="EMBL" id="JABANP010001039">
    <property type="protein sequence ID" value="KAF4676847.1"/>
    <property type="molecule type" value="Genomic_DNA"/>
</dbReference>
<feature type="domain" description="DALR anticodon binding" evidence="14">
    <location>
        <begin position="485"/>
        <end position="602"/>
    </location>
</feature>
<dbReference type="SMART" id="SM00836">
    <property type="entry name" value="DALR_1"/>
    <property type="match status" value="1"/>
</dbReference>
<dbReference type="InterPro" id="IPR036695">
    <property type="entry name" value="Arg-tRNA-synth_N_sf"/>
</dbReference>
<keyword evidence="8 13" id="KW-0067">ATP-binding</keyword>
<reference evidence="16 17" key="1">
    <citation type="submission" date="2020-04" db="EMBL/GenBank/DDBJ databases">
        <title>Perkinsus olseni comparative genomics.</title>
        <authorList>
            <person name="Bogema D.R."/>
        </authorList>
    </citation>
    <scope>NUCLEOTIDE SEQUENCE [LARGE SCALE GENOMIC DNA]</scope>
    <source>
        <strain evidence="16">00978-12</strain>
    </source>
</reference>
<dbReference type="CDD" id="cd00671">
    <property type="entry name" value="ArgRS_core"/>
    <property type="match status" value="1"/>
</dbReference>
<name>A0A7J6MZS0_PEROL</name>
<dbReference type="InterPro" id="IPR005148">
    <property type="entry name" value="Arg-tRNA-synth_N"/>
</dbReference>
<dbReference type="Proteomes" id="UP000541610">
    <property type="component" value="Unassembled WGS sequence"/>
</dbReference>
<dbReference type="PRINTS" id="PR01038">
    <property type="entry name" value="TRNASYNTHARG"/>
</dbReference>
<evidence type="ECO:0000256" key="6">
    <source>
        <dbReference type="ARBA" id="ARBA00022598"/>
    </source>
</evidence>
<dbReference type="GO" id="GO:0005524">
    <property type="term" value="F:ATP binding"/>
    <property type="evidence" value="ECO:0007669"/>
    <property type="project" value="UniProtKB-KW"/>
</dbReference>
<dbReference type="Pfam" id="PF03485">
    <property type="entry name" value="Arg_tRNA_synt_N"/>
    <property type="match status" value="1"/>
</dbReference>
<evidence type="ECO:0000256" key="2">
    <source>
        <dbReference type="ARBA" id="ARBA00005594"/>
    </source>
</evidence>
<protein>
    <recommendedName>
        <fullName evidence="4">arginine--tRNA ligase</fullName>
        <ecNumber evidence="4">6.1.1.19</ecNumber>
    </recommendedName>
    <alternativeName>
        <fullName evidence="11">Arginyl-tRNA synthetase</fullName>
    </alternativeName>
</protein>
<evidence type="ECO:0000256" key="9">
    <source>
        <dbReference type="ARBA" id="ARBA00022917"/>
    </source>
</evidence>
<dbReference type="InterPro" id="IPR009080">
    <property type="entry name" value="tRNAsynth_Ia_anticodon-bd"/>
</dbReference>
<dbReference type="Gene3D" id="3.40.50.620">
    <property type="entry name" value="HUPs"/>
    <property type="match status" value="1"/>
</dbReference>
<gene>
    <name evidence="16" type="ORF">FOZ60_000478</name>
</gene>
<keyword evidence="10 13" id="KW-0030">Aminoacyl-tRNA synthetase</keyword>
<feature type="domain" description="Arginyl tRNA synthetase N-terminal" evidence="15">
    <location>
        <begin position="6"/>
        <end position="100"/>
    </location>
</feature>
<dbReference type="SUPFAM" id="SSF47323">
    <property type="entry name" value="Anticodon-binding domain of a subclass of class I aminoacyl-tRNA synthetases"/>
    <property type="match status" value="1"/>
</dbReference>
<evidence type="ECO:0000256" key="13">
    <source>
        <dbReference type="RuleBase" id="RU363038"/>
    </source>
</evidence>
<dbReference type="GO" id="GO:0004814">
    <property type="term" value="F:arginine-tRNA ligase activity"/>
    <property type="evidence" value="ECO:0007669"/>
    <property type="project" value="UniProtKB-EC"/>
</dbReference>
<dbReference type="InterPro" id="IPR014729">
    <property type="entry name" value="Rossmann-like_a/b/a_fold"/>
</dbReference>
<dbReference type="Gene3D" id="1.10.730.10">
    <property type="entry name" value="Isoleucyl-tRNA Synthetase, Domain 1"/>
    <property type="match status" value="1"/>
</dbReference>
<evidence type="ECO:0000256" key="4">
    <source>
        <dbReference type="ARBA" id="ARBA00012837"/>
    </source>
</evidence>
<comment type="caution">
    <text evidence="16">The sequence shown here is derived from an EMBL/GenBank/DDBJ whole genome shotgun (WGS) entry which is preliminary data.</text>
</comment>
<dbReference type="Pfam" id="PF00750">
    <property type="entry name" value="tRNA-synt_1d"/>
    <property type="match status" value="1"/>
</dbReference>
<comment type="similarity">
    <text evidence="2 13">Belongs to the class-I aminoacyl-tRNA synthetase family.</text>
</comment>
<sequence>MKPVSSQVHEAFGKALRTTMPSTLQASCPDPMVATANPKFGDYQCNNAMGLAKKFKSELPDGMKIPKQIGEKIKSNLMEESPEEFESVTVAPAGFVTVKLSSGWIAKQLTSSVLGECKDGKVKLDLPNKEAPRKVIVDMSSPNIAKEMHVGHLRSTILGETVSRILEYAGNDVHRINHVGDWGTQFGMLIEHMKDAYPDFLHHTPEVSDLQTFYKAAKKRFDEEPEFKKRSQEEVVALQSGDEYARKAWQICCDISRKSFEEVYRRLGIKGLKEQGESFYNEMIGPVVEMLEKQGLVVESNGAKCIFTDIDDVPMMVVKSDGGYGYDSTDVTAVWYRLTQLHADEVVYITDLGQEVHFKKLFEVAKMAGWHHPPQTKLDYLGFGVVCGEDGKKFKTRSGTTVKLTDLLDEAEDRAKKELESRLNAGEGEAAGRSTGLTEEEFDNASKIIGVASVRYFDLRQNRTTNYIFNFDKMLDPKGNTAVFLLYAYARICSILRKANFDYHSGLDFSTEEITITEEKERALALEILRFAEVMQAVLSDLQCHRLCEYMWDLTNKFTSFYTECKVVGSEQERSRLLLCEATRRVLAQCFEILDITPLERI</sequence>
<dbReference type="PANTHER" id="PTHR11956">
    <property type="entry name" value="ARGINYL-TRNA SYNTHETASE"/>
    <property type="match status" value="1"/>
</dbReference>
<dbReference type="InterPro" id="IPR008909">
    <property type="entry name" value="DALR_anticod-bd"/>
</dbReference>
<dbReference type="OrthoDB" id="68056at2759"/>
<keyword evidence="7 13" id="KW-0547">Nucleotide-binding</keyword>
<dbReference type="PANTHER" id="PTHR11956:SF5">
    <property type="entry name" value="ARGININE--TRNA LIGASE, CYTOPLASMIC"/>
    <property type="match status" value="1"/>
</dbReference>
<evidence type="ECO:0000256" key="11">
    <source>
        <dbReference type="ARBA" id="ARBA00033033"/>
    </source>
</evidence>
<keyword evidence="6 13" id="KW-0436">Ligase</keyword>
<dbReference type="SMART" id="SM01016">
    <property type="entry name" value="Arg_tRNA_synt_N"/>
    <property type="match status" value="1"/>
</dbReference>